<accession>A0A1Q3FR71</accession>
<name>A0A1Q3FR71_CULTA</name>
<sequence length="120" mass="13505">MALKSDLIWDKLNERLAQVDPANRTFKVILLVHLRKDAATAKSVVLDFDSLKIVEIEQGASGSADYPAERFEATVEIDDGDFFLVATKEVTFKELIEQGKTKVTGNKEAFVTLDEKFRKK</sequence>
<protein>
    <submittedName>
        <fullName evidence="1">Putative sterol carrier protein-2 like-3 variant 1</fullName>
    </submittedName>
</protein>
<dbReference type="SUPFAM" id="SSF55718">
    <property type="entry name" value="SCP-like"/>
    <property type="match status" value="1"/>
</dbReference>
<dbReference type="AlphaFoldDB" id="A0A1Q3FR71"/>
<dbReference type="Gene3D" id="3.30.1050.10">
    <property type="entry name" value="SCP2 sterol-binding domain"/>
    <property type="match status" value="1"/>
</dbReference>
<reference evidence="1" key="1">
    <citation type="submission" date="2017-01" db="EMBL/GenBank/DDBJ databases">
        <title>A deep insight into the sialotranscriptome of adult male and female Cluex tarsalis mosquitoes.</title>
        <authorList>
            <person name="Ribeiro J.M."/>
            <person name="Moreira F."/>
            <person name="Bernard K.A."/>
            <person name="Calvo E."/>
        </authorList>
    </citation>
    <scope>NUCLEOTIDE SEQUENCE</scope>
    <source>
        <strain evidence="1">Kern County</strain>
        <tissue evidence="1">Salivary glands</tissue>
    </source>
</reference>
<dbReference type="InterPro" id="IPR036527">
    <property type="entry name" value="SCP2_sterol-bd_dom_sf"/>
</dbReference>
<proteinExistence type="predicted"/>
<dbReference type="EMBL" id="GFDL01004904">
    <property type="protein sequence ID" value="JAV30141.1"/>
    <property type="molecule type" value="Transcribed_RNA"/>
</dbReference>
<evidence type="ECO:0000313" key="1">
    <source>
        <dbReference type="EMBL" id="JAV30141.1"/>
    </source>
</evidence>
<organism evidence="1">
    <name type="scientific">Culex tarsalis</name>
    <name type="common">Encephalitis mosquito</name>
    <dbReference type="NCBI Taxonomy" id="7177"/>
    <lineage>
        <taxon>Eukaryota</taxon>
        <taxon>Metazoa</taxon>
        <taxon>Ecdysozoa</taxon>
        <taxon>Arthropoda</taxon>
        <taxon>Hexapoda</taxon>
        <taxon>Insecta</taxon>
        <taxon>Pterygota</taxon>
        <taxon>Neoptera</taxon>
        <taxon>Endopterygota</taxon>
        <taxon>Diptera</taxon>
        <taxon>Nematocera</taxon>
        <taxon>Culicoidea</taxon>
        <taxon>Culicidae</taxon>
        <taxon>Culicinae</taxon>
        <taxon>Culicini</taxon>
        <taxon>Culex</taxon>
        <taxon>Culex</taxon>
    </lineage>
</organism>